<name>A0A6M3J578_9ZZZZ</name>
<evidence type="ECO:0000256" key="3">
    <source>
        <dbReference type="ARBA" id="ARBA00022670"/>
    </source>
</evidence>
<keyword evidence="5" id="KW-0946">Virion</keyword>
<dbReference type="NCBIfam" id="TIGR01554">
    <property type="entry name" value="major_cap_HK97"/>
    <property type="match status" value="1"/>
</dbReference>
<evidence type="ECO:0000313" key="10">
    <source>
        <dbReference type="EMBL" id="QJA83329.1"/>
    </source>
</evidence>
<reference evidence="9" key="1">
    <citation type="submission" date="2020-03" db="EMBL/GenBank/DDBJ databases">
        <title>The deep terrestrial virosphere.</title>
        <authorList>
            <person name="Holmfeldt K."/>
            <person name="Nilsson E."/>
            <person name="Simone D."/>
            <person name="Lopez-Fernandez M."/>
            <person name="Wu X."/>
            <person name="de Brujin I."/>
            <person name="Lundin D."/>
            <person name="Andersson A."/>
            <person name="Bertilsson S."/>
            <person name="Dopson M."/>
        </authorList>
    </citation>
    <scope>NUCLEOTIDE SEQUENCE</scope>
    <source>
        <strain evidence="10">MM415A00294</strain>
        <strain evidence="9">MM415B00522</strain>
    </source>
</reference>
<keyword evidence="2" id="KW-1188">Viral release from host cell</keyword>
<dbReference type="InterPro" id="IPR054613">
    <property type="entry name" value="Peptidase_S78_dom"/>
</dbReference>
<accession>A0A6M3J578</accession>
<dbReference type="GO" id="GO:0006508">
    <property type="term" value="P:proteolysis"/>
    <property type="evidence" value="ECO:0007669"/>
    <property type="project" value="UniProtKB-KW"/>
</dbReference>
<evidence type="ECO:0000313" key="9">
    <source>
        <dbReference type="EMBL" id="QJA64317.1"/>
    </source>
</evidence>
<dbReference type="Pfam" id="PF04586">
    <property type="entry name" value="Peptidase_S78"/>
    <property type="match status" value="1"/>
</dbReference>
<gene>
    <name evidence="10" type="ORF">MM415A00294_0027</name>
    <name evidence="9" type="ORF">MM415B00522_0027</name>
</gene>
<feature type="domain" description="Prohead serine protease" evidence="7">
    <location>
        <begin position="73"/>
        <end position="179"/>
    </location>
</feature>
<evidence type="ECO:0000256" key="2">
    <source>
        <dbReference type="ARBA" id="ARBA00022612"/>
    </source>
</evidence>
<dbReference type="InterPro" id="IPR054612">
    <property type="entry name" value="Phage_capsid-like_C"/>
</dbReference>
<evidence type="ECO:0000256" key="6">
    <source>
        <dbReference type="SAM" id="MobiDB-lite"/>
    </source>
</evidence>
<dbReference type="Pfam" id="PF05065">
    <property type="entry name" value="Phage_capsid"/>
    <property type="match status" value="1"/>
</dbReference>
<organism evidence="9">
    <name type="scientific">viral metagenome</name>
    <dbReference type="NCBI Taxonomy" id="1070528"/>
    <lineage>
        <taxon>unclassified sequences</taxon>
        <taxon>metagenomes</taxon>
        <taxon>organismal metagenomes</taxon>
    </lineage>
</organism>
<sequence length="627" mass="68608">MKKSKLSLALGTRTIEGEIVYRELAVDKETVNVEERTVELAASSEYPVERWFGYEILDHSAGSIRLGRLQNFAPLLNMHRLGEQIGVIEAVWLSDDRRLRARVRFSKAKTADEYFQDVIDGIRRHVSIGYLIHEMILVSRADSGDSYRIIDWEPYEISMVSVPADPTVGVGRSAEQTEKHYQNTITVRGLDVPAPNEQTTTEQQRTAPVTQNQQSADPALAERTRISEINAIAEQFGQRTLVADSIHKGHTIDQFRALVMERMAPAATGGFQGKDPLKPGGEERSKKAPTASDLGLSFAEQRNYSLMRAIEASASGNWEKAGFEREVSLAIATYVNKDARGFFVPHDLLQVRGLEKGTPGKGGELVATDLMSGEFIDILRNKAMVAKLGARVLPGLVGDVDLPKKLTGSNFYWLGEKEDVNDSEFDFSTIPLKNRTIAGAVPVTRKLRKQSSIGVENLIREDLIEGIGVAIDLAMLSGAGGNAPEGLLTSIGIPGVVIPAGGIDWATLVEMETKVATFNADSGNLSYLTSPTQRGAAKTRQKFEGTSDVLWANNAVNGYGAHATNQIPADTWAFGDWSQLILALWGVLDLQVDKAKLAAQDGLVLRVFQDCDVGIRRKQSFCIARKA</sequence>
<dbReference type="EMBL" id="MT142508">
    <property type="protein sequence ID" value="QJA83329.1"/>
    <property type="molecule type" value="Genomic_DNA"/>
</dbReference>
<dbReference type="Gene3D" id="3.30.2400.10">
    <property type="entry name" value="Major capsid protein gp5"/>
    <property type="match status" value="1"/>
</dbReference>
<feature type="domain" description="Phage capsid-like C-terminal" evidence="8">
    <location>
        <begin position="362"/>
        <end position="623"/>
    </location>
</feature>
<feature type="compositionally biased region" description="Basic and acidic residues" evidence="6">
    <location>
        <begin position="275"/>
        <end position="286"/>
    </location>
</feature>
<keyword evidence="3" id="KW-0645">Protease</keyword>
<dbReference type="EMBL" id="MT141517">
    <property type="protein sequence ID" value="QJA64317.1"/>
    <property type="molecule type" value="Genomic_DNA"/>
</dbReference>
<evidence type="ECO:0000256" key="1">
    <source>
        <dbReference type="ARBA" id="ARBA00004328"/>
    </source>
</evidence>
<dbReference type="GO" id="GO:0044423">
    <property type="term" value="C:virion component"/>
    <property type="evidence" value="ECO:0007669"/>
    <property type="project" value="UniProtKB-KW"/>
</dbReference>
<evidence type="ECO:0000259" key="8">
    <source>
        <dbReference type="Pfam" id="PF05065"/>
    </source>
</evidence>
<evidence type="ECO:0000256" key="5">
    <source>
        <dbReference type="ARBA" id="ARBA00022844"/>
    </source>
</evidence>
<proteinExistence type="predicted"/>
<dbReference type="GO" id="GO:0008233">
    <property type="term" value="F:peptidase activity"/>
    <property type="evidence" value="ECO:0007669"/>
    <property type="project" value="UniProtKB-KW"/>
</dbReference>
<evidence type="ECO:0000256" key="4">
    <source>
        <dbReference type="ARBA" id="ARBA00022801"/>
    </source>
</evidence>
<feature type="compositionally biased region" description="Polar residues" evidence="6">
    <location>
        <begin position="196"/>
        <end position="216"/>
    </location>
</feature>
<feature type="region of interest" description="Disordered" evidence="6">
    <location>
        <begin position="267"/>
        <end position="292"/>
    </location>
</feature>
<dbReference type="SUPFAM" id="SSF56563">
    <property type="entry name" value="Major capsid protein gp5"/>
    <property type="match status" value="1"/>
</dbReference>
<feature type="region of interest" description="Disordered" evidence="6">
    <location>
        <begin position="191"/>
        <end position="217"/>
    </location>
</feature>
<comment type="subcellular location">
    <subcellularLocation>
        <location evidence="1">Virion</location>
    </subcellularLocation>
</comment>
<dbReference type="InterPro" id="IPR024455">
    <property type="entry name" value="Phage_capsid"/>
</dbReference>
<evidence type="ECO:0000259" key="7">
    <source>
        <dbReference type="Pfam" id="PF04586"/>
    </source>
</evidence>
<keyword evidence="4" id="KW-0378">Hydrolase</keyword>
<protein>
    <submittedName>
        <fullName evidence="9">Putative capsid protein</fullName>
    </submittedName>
</protein>
<dbReference type="AlphaFoldDB" id="A0A6M3J578"/>